<dbReference type="GO" id="GO:0060070">
    <property type="term" value="P:canonical Wnt signaling pathway"/>
    <property type="evidence" value="ECO:0007669"/>
    <property type="project" value="TreeGrafter"/>
</dbReference>
<reference evidence="7 8" key="1">
    <citation type="submission" date="2019-07" db="EMBL/GenBank/DDBJ databases">
        <title>Draft genome assembly of a fouling barnacle, Amphibalanus amphitrite (Darwin, 1854): The first reference genome for Thecostraca.</title>
        <authorList>
            <person name="Kim W."/>
        </authorList>
    </citation>
    <scope>NUCLEOTIDE SEQUENCE [LARGE SCALE GENOMIC DNA]</scope>
    <source>
        <strain evidence="7">SNU_AA5</strain>
        <tissue evidence="7">Soma without cirri and trophi</tissue>
    </source>
</reference>
<dbReference type="InterPro" id="IPR015526">
    <property type="entry name" value="Frizzled/SFRP"/>
</dbReference>
<evidence type="ECO:0000313" key="7">
    <source>
        <dbReference type="EMBL" id="KAF0310757.1"/>
    </source>
</evidence>
<comment type="caution">
    <text evidence="7">The sequence shown here is derived from an EMBL/GenBank/DDBJ whole genome shotgun (WGS) entry which is preliminary data.</text>
</comment>
<dbReference type="GO" id="GO:0005886">
    <property type="term" value="C:plasma membrane"/>
    <property type="evidence" value="ECO:0007669"/>
    <property type="project" value="TreeGrafter"/>
</dbReference>
<evidence type="ECO:0000256" key="5">
    <source>
        <dbReference type="SAM" id="MobiDB-lite"/>
    </source>
</evidence>
<dbReference type="EMBL" id="VIIS01000292">
    <property type="protein sequence ID" value="KAF0310757.1"/>
    <property type="molecule type" value="Genomic_DNA"/>
</dbReference>
<protein>
    <submittedName>
        <fullName evidence="7">Frizzled-1</fullName>
    </submittedName>
</protein>
<name>A0A6A4WUD7_AMPAM</name>
<dbReference type="Pfam" id="PF01392">
    <property type="entry name" value="Fz"/>
    <property type="match status" value="1"/>
</dbReference>
<comment type="caution">
    <text evidence="3">Lacks conserved residue(s) required for the propagation of feature annotation.</text>
</comment>
<dbReference type="GO" id="GO:0042813">
    <property type="term" value="F:Wnt receptor activity"/>
    <property type="evidence" value="ECO:0007669"/>
    <property type="project" value="TreeGrafter"/>
</dbReference>
<feature type="domain" description="FZ" evidence="6">
    <location>
        <begin position="1"/>
        <end position="47"/>
    </location>
</feature>
<dbReference type="PANTHER" id="PTHR11309">
    <property type="entry name" value="FRIZZLED"/>
    <property type="match status" value="1"/>
</dbReference>
<dbReference type="InterPro" id="IPR020067">
    <property type="entry name" value="Frizzled_dom"/>
</dbReference>
<keyword evidence="8" id="KW-1185">Reference proteome</keyword>
<keyword evidence="4" id="KW-0175">Coiled coil</keyword>
<gene>
    <name evidence="7" type="primary">fzd1_1</name>
    <name evidence="7" type="ORF">FJT64_001951</name>
</gene>
<feature type="coiled-coil region" evidence="4">
    <location>
        <begin position="75"/>
        <end position="107"/>
    </location>
</feature>
<proteinExistence type="predicted"/>
<keyword evidence="2 3" id="KW-1015">Disulfide bond</keyword>
<evidence type="ECO:0000259" key="6">
    <source>
        <dbReference type="PROSITE" id="PS50038"/>
    </source>
</evidence>
<dbReference type="PROSITE" id="PS50038">
    <property type="entry name" value="FZ"/>
    <property type="match status" value="1"/>
</dbReference>
<evidence type="ECO:0000256" key="2">
    <source>
        <dbReference type="ARBA" id="ARBA00023157"/>
    </source>
</evidence>
<keyword evidence="1" id="KW-0217">Developmental protein</keyword>
<evidence type="ECO:0000313" key="8">
    <source>
        <dbReference type="Proteomes" id="UP000440578"/>
    </source>
</evidence>
<feature type="region of interest" description="Disordered" evidence="5">
    <location>
        <begin position="44"/>
        <end position="63"/>
    </location>
</feature>
<accession>A0A6A4WUD7</accession>
<organism evidence="7 8">
    <name type="scientific">Amphibalanus amphitrite</name>
    <name type="common">Striped barnacle</name>
    <name type="synonym">Balanus amphitrite</name>
    <dbReference type="NCBI Taxonomy" id="1232801"/>
    <lineage>
        <taxon>Eukaryota</taxon>
        <taxon>Metazoa</taxon>
        <taxon>Ecdysozoa</taxon>
        <taxon>Arthropoda</taxon>
        <taxon>Crustacea</taxon>
        <taxon>Multicrustacea</taxon>
        <taxon>Cirripedia</taxon>
        <taxon>Thoracica</taxon>
        <taxon>Thoracicalcarea</taxon>
        <taxon>Balanomorpha</taxon>
        <taxon>Balanoidea</taxon>
        <taxon>Balanidae</taxon>
        <taxon>Amphibalaninae</taxon>
        <taxon>Amphibalanus</taxon>
    </lineage>
</organism>
<evidence type="ECO:0000256" key="3">
    <source>
        <dbReference type="PROSITE-ProRule" id="PRU00090"/>
    </source>
</evidence>
<dbReference type="GO" id="GO:0035567">
    <property type="term" value="P:non-canonical Wnt signaling pathway"/>
    <property type="evidence" value="ECO:0007669"/>
    <property type="project" value="TreeGrafter"/>
</dbReference>
<evidence type="ECO:0000256" key="4">
    <source>
        <dbReference type="SAM" id="Coils"/>
    </source>
</evidence>
<feature type="disulfide bond" evidence="3">
    <location>
        <begin position="8"/>
        <end position="32"/>
    </location>
</feature>
<dbReference type="AlphaFoldDB" id="A0A6A4WUD7"/>
<sequence length="112" mass="12979">MQPCRKVCDRAQESCGELMERNGYQWPEGLRCETLPVERHGTLCVTPPETIDTDGRTPSSTAADVESALGPIRDMLERLQRIAQLQEENMRLQQEKLRLEIQLLQRKFPREQ</sequence>
<dbReference type="GO" id="GO:0017147">
    <property type="term" value="F:Wnt-protein binding"/>
    <property type="evidence" value="ECO:0007669"/>
    <property type="project" value="TreeGrafter"/>
</dbReference>
<dbReference type="SUPFAM" id="SSF63501">
    <property type="entry name" value="Frizzled cysteine-rich domain"/>
    <property type="match status" value="1"/>
</dbReference>
<dbReference type="Gene3D" id="1.10.2000.10">
    <property type="entry name" value="Frizzled cysteine-rich domain"/>
    <property type="match status" value="1"/>
</dbReference>
<dbReference type="InterPro" id="IPR036790">
    <property type="entry name" value="Frizzled_dom_sf"/>
</dbReference>
<dbReference type="PANTHER" id="PTHR11309:SF47">
    <property type="entry name" value="FRIZZLED"/>
    <property type="match status" value="1"/>
</dbReference>
<dbReference type="Proteomes" id="UP000440578">
    <property type="component" value="Unassembled WGS sequence"/>
</dbReference>
<evidence type="ECO:0000256" key="1">
    <source>
        <dbReference type="ARBA" id="ARBA00022473"/>
    </source>
</evidence>